<evidence type="ECO:0000256" key="5">
    <source>
        <dbReference type="SAM" id="Phobius"/>
    </source>
</evidence>
<reference evidence="7" key="1">
    <citation type="submission" date="2018-05" db="EMBL/GenBank/DDBJ databases">
        <authorList>
            <person name="Lanie J.A."/>
            <person name="Ng W.-L."/>
            <person name="Kazmierczak K.M."/>
            <person name="Andrzejewski T.M."/>
            <person name="Davidsen T.M."/>
            <person name="Wayne K.J."/>
            <person name="Tettelin H."/>
            <person name="Glass J.I."/>
            <person name="Rusch D."/>
            <person name="Podicherti R."/>
            <person name="Tsui H.-C.T."/>
            <person name="Winkler M.E."/>
        </authorList>
    </citation>
    <scope>NUCLEOTIDE SEQUENCE</scope>
</reference>
<dbReference type="NCBIfam" id="NF004440">
    <property type="entry name" value="PRK05777.1-3"/>
    <property type="match status" value="1"/>
</dbReference>
<evidence type="ECO:0000256" key="2">
    <source>
        <dbReference type="ARBA" id="ARBA00022692"/>
    </source>
</evidence>
<proteinExistence type="inferred from homology"/>
<feature type="transmembrane region" description="Helical" evidence="5">
    <location>
        <begin position="6"/>
        <end position="26"/>
    </location>
</feature>
<feature type="transmembrane region" description="Helical" evidence="5">
    <location>
        <begin position="229"/>
        <end position="250"/>
    </location>
</feature>
<keyword evidence="3 5" id="KW-1133">Transmembrane helix</keyword>
<feature type="transmembrane region" description="Helical" evidence="5">
    <location>
        <begin position="151"/>
        <end position="172"/>
    </location>
</feature>
<dbReference type="InterPro" id="IPR010096">
    <property type="entry name" value="NADH-Q_OxRdtase_suN/2"/>
</dbReference>
<evidence type="ECO:0000313" key="7">
    <source>
        <dbReference type="EMBL" id="SVA85769.1"/>
    </source>
</evidence>
<comment type="subcellular location">
    <subcellularLocation>
        <location evidence="1">Membrane</location>
        <topology evidence="1">Multi-pass membrane protein</topology>
    </subcellularLocation>
</comment>
<evidence type="ECO:0000256" key="1">
    <source>
        <dbReference type="ARBA" id="ARBA00004141"/>
    </source>
</evidence>
<feature type="transmembrane region" description="Helical" evidence="5">
    <location>
        <begin position="192"/>
        <end position="217"/>
    </location>
</feature>
<feature type="transmembrane region" description="Helical" evidence="5">
    <location>
        <begin position="315"/>
        <end position="336"/>
    </location>
</feature>
<protein>
    <recommendedName>
        <fullName evidence="6">NADH:quinone oxidoreductase/Mrp antiporter transmembrane domain-containing protein</fullName>
    </recommendedName>
</protein>
<feature type="transmembrane region" description="Helical" evidence="5">
    <location>
        <begin position="69"/>
        <end position="87"/>
    </location>
</feature>
<sequence>MSMFIILLPEIIIFLGASFLLILGLFIKKIKIINNISIALIFAVILLILLQPVQSILDNSFVADEFSKVFKTMILLGSLACLIMFSSSKEDLHINIYEFPILILFATIGMMVMVSSNDLLSMFVGLELQSLSLYVLASLNRNSLLSSEAGIKYFILGALSSGLLLFGISYIYGFTGNTNFNLIAVNYSSESLGLLIGIVFVCAGLAFKVSAVPFHMWTPDVYQGAPTPITGFFALAPKIAAMGLLVRFLFNSFGEIYADWQQIIIFISIASMVFAAFAAIAQTNIKRLMAYSSIGHVGFALIGIACVSNEGLRSLIIYLMIYLIMNIAVFSFILSMKRKDEYFENISDLSGLYKNHPFASVMISLTMFSLAGIPPLAGFFGKFYIFMSAIESNMFILSIIGVLASVVGAFYYLRIVKIIYFDEPKERYDGFSIKSLNILFYPSSMLVALFCFYPSPVIDVATFTIKSFL</sequence>
<keyword evidence="4 5" id="KW-0472">Membrane</keyword>
<feature type="transmembrane region" description="Helical" evidence="5">
    <location>
        <begin position="436"/>
        <end position="455"/>
    </location>
</feature>
<evidence type="ECO:0000256" key="3">
    <source>
        <dbReference type="ARBA" id="ARBA00022989"/>
    </source>
</evidence>
<evidence type="ECO:0000259" key="6">
    <source>
        <dbReference type="Pfam" id="PF00361"/>
    </source>
</evidence>
<feature type="transmembrane region" description="Helical" evidence="5">
    <location>
        <begin position="393"/>
        <end position="415"/>
    </location>
</feature>
<keyword evidence="2 5" id="KW-0812">Transmembrane</keyword>
<feature type="transmembrane region" description="Helical" evidence="5">
    <location>
        <begin position="262"/>
        <end position="281"/>
    </location>
</feature>
<feature type="transmembrane region" description="Helical" evidence="5">
    <location>
        <begin position="357"/>
        <end position="381"/>
    </location>
</feature>
<dbReference type="GO" id="GO:0008137">
    <property type="term" value="F:NADH dehydrogenase (ubiquinone) activity"/>
    <property type="evidence" value="ECO:0007669"/>
    <property type="project" value="InterPro"/>
</dbReference>
<name>A0A381Z9A2_9ZZZZ</name>
<dbReference type="EMBL" id="UINC01020421">
    <property type="protein sequence ID" value="SVA85769.1"/>
    <property type="molecule type" value="Genomic_DNA"/>
</dbReference>
<dbReference type="PANTHER" id="PTHR22773">
    <property type="entry name" value="NADH DEHYDROGENASE"/>
    <property type="match status" value="1"/>
</dbReference>
<dbReference type="InterPro" id="IPR001750">
    <property type="entry name" value="ND/Mrp_TM"/>
</dbReference>
<accession>A0A381Z9A2</accession>
<dbReference type="GO" id="GO:0042773">
    <property type="term" value="P:ATP synthesis coupled electron transport"/>
    <property type="evidence" value="ECO:0007669"/>
    <property type="project" value="InterPro"/>
</dbReference>
<feature type="transmembrane region" description="Helical" evidence="5">
    <location>
        <begin position="94"/>
        <end position="113"/>
    </location>
</feature>
<gene>
    <name evidence="7" type="ORF">METZ01_LOCUS138623</name>
</gene>
<organism evidence="7">
    <name type="scientific">marine metagenome</name>
    <dbReference type="NCBI Taxonomy" id="408172"/>
    <lineage>
        <taxon>unclassified sequences</taxon>
        <taxon>metagenomes</taxon>
        <taxon>ecological metagenomes</taxon>
    </lineage>
</organism>
<dbReference type="HAMAP" id="MF_00445">
    <property type="entry name" value="NDH1_NuoN_1"/>
    <property type="match status" value="1"/>
</dbReference>
<feature type="transmembrane region" description="Helical" evidence="5">
    <location>
        <begin position="38"/>
        <end position="57"/>
    </location>
</feature>
<dbReference type="GO" id="GO:0016020">
    <property type="term" value="C:membrane"/>
    <property type="evidence" value="ECO:0007669"/>
    <property type="project" value="UniProtKB-SubCell"/>
</dbReference>
<feature type="domain" description="NADH:quinone oxidoreductase/Mrp antiporter transmembrane" evidence="6">
    <location>
        <begin position="116"/>
        <end position="407"/>
    </location>
</feature>
<evidence type="ECO:0000256" key="4">
    <source>
        <dbReference type="ARBA" id="ARBA00023136"/>
    </source>
</evidence>
<dbReference type="NCBIfam" id="TIGR01770">
    <property type="entry name" value="NDH_I_N"/>
    <property type="match status" value="1"/>
</dbReference>
<dbReference type="Pfam" id="PF00361">
    <property type="entry name" value="Proton_antipo_M"/>
    <property type="match status" value="1"/>
</dbReference>
<dbReference type="AlphaFoldDB" id="A0A381Z9A2"/>